<keyword evidence="2" id="KW-1185">Reference proteome</keyword>
<evidence type="ECO:0000313" key="2">
    <source>
        <dbReference type="Proteomes" id="UP000030104"/>
    </source>
</evidence>
<organism evidence="1 2">
    <name type="scientific">Penicillium italicum</name>
    <name type="common">Blue mold</name>
    <dbReference type="NCBI Taxonomy" id="40296"/>
    <lineage>
        <taxon>Eukaryota</taxon>
        <taxon>Fungi</taxon>
        <taxon>Dikarya</taxon>
        <taxon>Ascomycota</taxon>
        <taxon>Pezizomycotina</taxon>
        <taxon>Eurotiomycetes</taxon>
        <taxon>Eurotiomycetidae</taxon>
        <taxon>Eurotiales</taxon>
        <taxon>Aspergillaceae</taxon>
        <taxon>Penicillium</taxon>
    </lineage>
</organism>
<accession>A0A0A2L0W6</accession>
<gene>
    <name evidence="1" type="ORF">PITC_039030</name>
</gene>
<name>A0A0A2L0W6_PENIT</name>
<dbReference type="EMBL" id="JQGA01000780">
    <property type="protein sequence ID" value="KGO73692.1"/>
    <property type="molecule type" value="Genomic_DNA"/>
</dbReference>
<dbReference type="PhylomeDB" id="A0A0A2L0W6"/>
<dbReference type="Proteomes" id="UP000030104">
    <property type="component" value="Unassembled WGS sequence"/>
</dbReference>
<dbReference type="OrthoDB" id="4491390at2759"/>
<dbReference type="STRING" id="40296.A0A0A2L0W6"/>
<protein>
    <submittedName>
        <fullName evidence="1">Uncharacterized protein</fullName>
    </submittedName>
</protein>
<evidence type="ECO:0000313" key="1">
    <source>
        <dbReference type="EMBL" id="KGO73692.1"/>
    </source>
</evidence>
<dbReference type="AlphaFoldDB" id="A0A0A2L0W6"/>
<sequence>MARCEDSAWVNRCGEYLSVAHKVCQSTEYFLRDDMLLAGPLSISPALGIVLDSLRNRAGHGEEIAWIQSALEKVRRKGLRVLQDVNL</sequence>
<dbReference type="HOGENOM" id="CLU_2484034_0_0_1"/>
<comment type="caution">
    <text evidence="1">The sequence shown here is derived from an EMBL/GenBank/DDBJ whole genome shotgun (WGS) entry which is preliminary data.</text>
</comment>
<reference evidence="1 2" key="1">
    <citation type="journal article" date="2015" name="Mol. Plant Microbe Interact.">
        <title>Genome, transcriptome, and functional analyses of Penicillium expansum provide new insights into secondary metabolism and pathogenicity.</title>
        <authorList>
            <person name="Ballester A.R."/>
            <person name="Marcet-Houben M."/>
            <person name="Levin E."/>
            <person name="Sela N."/>
            <person name="Selma-Lazaro C."/>
            <person name="Carmona L."/>
            <person name="Wisniewski M."/>
            <person name="Droby S."/>
            <person name="Gonzalez-Candelas L."/>
            <person name="Gabaldon T."/>
        </authorList>
    </citation>
    <scope>NUCLEOTIDE SEQUENCE [LARGE SCALE GENOMIC DNA]</scope>
    <source>
        <strain evidence="1 2">PHI-1</strain>
    </source>
</reference>
<proteinExistence type="predicted"/>